<name>A0AA38WPR6_9ASTR</name>
<organism evidence="2 3">
    <name type="scientific">Centaurea solstitialis</name>
    <name type="common">yellow star-thistle</name>
    <dbReference type="NCBI Taxonomy" id="347529"/>
    <lineage>
        <taxon>Eukaryota</taxon>
        <taxon>Viridiplantae</taxon>
        <taxon>Streptophyta</taxon>
        <taxon>Embryophyta</taxon>
        <taxon>Tracheophyta</taxon>
        <taxon>Spermatophyta</taxon>
        <taxon>Magnoliopsida</taxon>
        <taxon>eudicotyledons</taxon>
        <taxon>Gunneridae</taxon>
        <taxon>Pentapetalae</taxon>
        <taxon>asterids</taxon>
        <taxon>campanulids</taxon>
        <taxon>Asterales</taxon>
        <taxon>Asteraceae</taxon>
        <taxon>Carduoideae</taxon>
        <taxon>Cardueae</taxon>
        <taxon>Centaureinae</taxon>
        <taxon>Centaurea</taxon>
    </lineage>
</organism>
<evidence type="ECO:0000313" key="2">
    <source>
        <dbReference type="EMBL" id="KAJ9568492.1"/>
    </source>
</evidence>
<protein>
    <submittedName>
        <fullName evidence="2">Uncharacterized protein</fullName>
    </submittedName>
</protein>
<dbReference type="PANTHER" id="PTHR32378:SF10">
    <property type="entry name" value="GUANINE NUCLEOTIDE-BINDING PROTEIN SUBUNIT GAMMA 3"/>
    <property type="match status" value="1"/>
</dbReference>
<keyword evidence="3" id="KW-1185">Reference proteome</keyword>
<gene>
    <name evidence="2" type="ORF">OSB04_004458</name>
</gene>
<dbReference type="AlphaFoldDB" id="A0AA38WPR6"/>
<evidence type="ECO:0000256" key="1">
    <source>
        <dbReference type="SAM" id="MobiDB-lite"/>
    </source>
</evidence>
<dbReference type="InterPro" id="IPR055305">
    <property type="entry name" value="GG3-like"/>
</dbReference>
<feature type="region of interest" description="Disordered" evidence="1">
    <location>
        <begin position="1"/>
        <end position="25"/>
    </location>
</feature>
<dbReference type="EMBL" id="JARYMX010000001">
    <property type="protein sequence ID" value="KAJ9568492.1"/>
    <property type="molecule type" value="Genomic_DNA"/>
</dbReference>
<dbReference type="Proteomes" id="UP001172457">
    <property type="component" value="Chromosome 1"/>
</dbReference>
<reference evidence="2" key="1">
    <citation type="submission" date="2023-03" db="EMBL/GenBank/DDBJ databases">
        <title>Chromosome-scale reference genome and RAD-based genetic map of yellow starthistle (Centaurea solstitialis) reveal putative structural variation and QTLs associated with invader traits.</title>
        <authorList>
            <person name="Reatini B."/>
            <person name="Cang F.A."/>
            <person name="Jiang Q."/>
            <person name="Mckibben M.T.W."/>
            <person name="Barker M.S."/>
            <person name="Rieseberg L.H."/>
            <person name="Dlugosch K.M."/>
        </authorList>
    </citation>
    <scope>NUCLEOTIDE SEQUENCE</scope>
    <source>
        <strain evidence="2">CAN-66</strain>
        <tissue evidence="2">Leaf</tissue>
    </source>
</reference>
<comment type="caution">
    <text evidence="2">The sequence shown here is derived from an EMBL/GenBank/DDBJ whole genome shotgun (WGS) entry which is preliminary data.</text>
</comment>
<sequence>MISQMAMVTSNDSSYSSSSSISPLSSPSSIVYVDLYGKRRQIAKVQVIEREIGLIQEEIKSLAELELASTCCKEVGEYIEATPDPLIALNQIRSRSGSFWKNVRRRKIGSMLCCYGGCCRCRLPANGGCFCRSGRQEKPRTQEHCNCLVISCCHCHCNPSCSKCLVCCCKPCSCF</sequence>
<feature type="compositionally biased region" description="Low complexity" evidence="1">
    <location>
        <begin position="13"/>
        <end position="25"/>
    </location>
</feature>
<accession>A0AA38WPR6</accession>
<dbReference type="PANTHER" id="PTHR32378">
    <property type="entry name" value="GUANINE NUCLEOTIDE-BINDING PROTEIN SUBUNIT GAMMA 3"/>
    <property type="match status" value="1"/>
</dbReference>
<proteinExistence type="predicted"/>
<feature type="compositionally biased region" description="Polar residues" evidence="1">
    <location>
        <begin position="1"/>
        <end position="12"/>
    </location>
</feature>
<evidence type="ECO:0000313" key="3">
    <source>
        <dbReference type="Proteomes" id="UP001172457"/>
    </source>
</evidence>